<comment type="similarity">
    <text evidence="1">Belongs to the V-ATPase F subunit family.</text>
</comment>
<organism evidence="4 5">
    <name type="scientific">Filifactor villosus</name>
    <dbReference type="NCBI Taxonomy" id="29374"/>
    <lineage>
        <taxon>Bacteria</taxon>
        <taxon>Bacillati</taxon>
        <taxon>Bacillota</taxon>
        <taxon>Clostridia</taxon>
        <taxon>Peptostreptococcales</taxon>
        <taxon>Filifactoraceae</taxon>
        <taxon>Filifactor</taxon>
    </lineage>
</organism>
<proteinExistence type="inferred from homology"/>
<keyword evidence="5" id="KW-1185">Reference proteome</keyword>
<name>A0ABV9QMN5_9FIRM</name>
<gene>
    <name evidence="4" type="ORF">ACFO4R_11135</name>
</gene>
<keyword evidence="3" id="KW-0406">Ion transport</keyword>
<accession>A0ABV9QMN5</accession>
<dbReference type="Pfam" id="PF01990">
    <property type="entry name" value="ATP-synt_F"/>
    <property type="match status" value="1"/>
</dbReference>
<comment type="caution">
    <text evidence="4">The sequence shown here is derived from an EMBL/GenBank/DDBJ whole genome shotgun (WGS) entry which is preliminary data.</text>
</comment>
<keyword evidence="2" id="KW-0813">Transport</keyword>
<dbReference type="Gene3D" id="3.40.50.10580">
    <property type="entry name" value="ATPase, V1 complex, subunit F"/>
    <property type="match status" value="1"/>
</dbReference>
<dbReference type="SUPFAM" id="SSF159468">
    <property type="entry name" value="AtpF-like"/>
    <property type="match status" value="1"/>
</dbReference>
<evidence type="ECO:0000256" key="3">
    <source>
        <dbReference type="ARBA" id="ARBA00023065"/>
    </source>
</evidence>
<evidence type="ECO:0000313" key="4">
    <source>
        <dbReference type="EMBL" id="MFC4805617.1"/>
    </source>
</evidence>
<protein>
    <submittedName>
        <fullName evidence="4">V-type ATP synthase subunit F</fullName>
    </submittedName>
</protein>
<dbReference type="Proteomes" id="UP001595916">
    <property type="component" value="Unassembled WGS sequence"/>
</dbReference>
<sequence>MRSILISDNNDTLVGMRLAGIEAVLAKTPEEISRAIDYVLQKPEFGILIVTETVFEKAREELMEIRMYRRSPLVVEVPDRHGQRRPDNYITQYINESVGIKL</sequence>
<evidence type="ECO:0000313" key="5">
    <source>
        <dbReference type="Proteomes" id="UP001595916"/>
    </source>
</evidence>
<dbReference type="EMBL" id="JBHSHL010000055">
    <property type="protein sequence ID" value="MFC4805617.1"/>
    <property type="molecule type" value="Genomic_DNA"/>
</dbReference>
<evidence type="ECO:0000256" key="1">
    <source>
        <dbReference type="ARBA" id="ARBA00010148"/>
    </source>
</evidence>
<dbReference type="InterPro" id="IPR008218">
    <property type="entry name" value="ATPase_V1-cplx_f_g_su"/>
</dbReference>
<dbReference type="RefSeq" id="WP_379789223.1">
    <property type="nucleotide sequence ID" value="NZ_JBHSHL010000055.1"/>
</dbReference>
<evidence type="ECO:0000256" key="2">
    <source>
        <dbReference type="ARBA" id="ARBA00022448"/>
    </source>
</evidence>
<reference evidence="5" key="1">
    <citation type="journal article" date="2019" name="Int. J. Syst. Evol. Microbiol.">
        <title>The Global Catalogue of Microorganisms (GCM) 10K type strain sequencing project: providing services to taxonomists for standard genome sequencing and annotation.</title>
        <authorList>
            <consortium name="The Broad Institute Genomics Platform"/>
            <consortium name="The Broad Institute Genome Sequencing Center for Infectious Disease"/>
            <person name="Wu L."/>
            <person name="Ma J."/>
        </authorList>
    </citation>
    <scope>NUCLEOTIDE SEQUENCE [LARGE SCALE GENOMIC DNA]</scope>
    <source>
        <strain evidence="5">CCUG 46385</strain>
    </source>
</reference>
<dbReference type="InterPro" id="IPR036906">
    <property type="entry name" value="ATPase_V1_fsu_sf"/>
</dbReference>